<feature type="transmembrane region" description="Helical" evidence="1">
    <location>
        <begin position="20"/>
        <end position="40"/>
    </location>
</feature>
<gene>
    <name evidence="2" type="ORF">G1H10_06440</name>
</gene>
<organism evidence="2 3">
    <name type="scientific">Phytoactinopolyspora halotolerans</name>
    <dbReference type="NCBI Taxonomy" id="1981512"/>
    <lineage>
        <taxon>Bacteria</taxon>
        <taxon>Bacillati</taxon>
        <taxon>Actinomycetota</taxon>
        <taxon>Actinomycetes</taxon>
        <taxon>Jiangellales</taxon>
        <taxon>Jiangellaceae</taxon>
        <taxon>Phytoactinopolyspora</taxon>
    </lineage>
</organism>
<keyword evidence="3" id="KW-1185">Reference proteome</keyword>
<keyword evidence="1" id="KW-0472">Membrane</keyword>
<reference evidence="2 3" key="1">
    <citation type="submission" date="2020-02" db="EMBL/GenBank/DDBJ databases">
        <authorList>
            <person name="Li X.-J."/>
            <person name="Han X.-M."/>
        </authorList>
    </citation>
    <scope>NUCLEOTIDE SEQUENCE [LARGE SCALE GENOMIC DNA]</scope>
    <source>
        <strain evidence="2 3">CCTCC AB 2017055</strain>
    </source>
</reference>
<dbReference type="Pfam" id="PF14155">
    <property type="entry name" value="DUF4307"/>
    <property type="match status" value="1"/>
</dbReference>
<dbReference type="EMBL" id="JAAGOA010000003">
    <property type="protein sequence ID" value="NED99801.1"/>
    <property type="molecule type" value="Genomic_DNA"/>
</dbReference>
<accession>A0A6L9S5M7</accession>
<evidence type="ECO:0000313" key="3">
    <source>
        <dbReference type="Proteomes" id="UP000475214"/>
    </source>
</evidence>
<proteinExistence type="predicted"/>
<dbReference type="InterPro" id="IPR025443">
    <property type="entry name" value="DUF4307"/>
</dbReference>
<comment type="caution">
    <text evidence="2">The sequence shown here is derived from an EMBL/GenBank/DDBJ whole genome shotgun (WGS) entry which is preliminary data.</text>
</comment>
<dbReference type="Proteomes" id="UP000475214">
    <property type="component" value="Unassembled WGS sequence"/>
</dbReference>
<name>A0A6L9S5M7_9ACTN</name>
<evidence type="ECO:0000313" key="2">
    <source>
        <dbReference type="EMBL" id="NED99801.1"/>
    </source>
</evidence>
<dbReference type="RefSeq" id="WP_163734301.1">
    <property type="nucleotide sequence ID" value="NZ_JAAGOA010000003.1"/>
</dbReference>
<keyword evidence="1" id="KW-0812">Transmembrane</keyword>
<sequence>MPDSSTGERPDTGRTGGRGQTIALIVVAVVLTAVVGWFAVDRQQQSKGQAAIHSYDNPADGVLPVTVEVDRDPDTALTCELIAVDDRQIIVGQLDLEIPPGGDRRQRIDADIPLRGDGIAPELIGCTVDD</sequence>
<evidence type="ECO:0000256" key="1">
    <source>
        <dbReference type="SAM" id="Phobius"/>
    </source>
</evidence>
<dbReference type="AlphaFoldDB" id="A0A6L9S5M7"/>
<keyword evidence="1" id="KW-1133">Transmembrane helix</keyword>
<protein>
    <submittedName>
        <fullName evidence="2">DUF4307 domain-containing protein</fullName>
    </submittedName>
</protein>